<dbReference type="RefSeq" id="WP_252113775.1">
    <property type="nucleotide sequence ID" value="NZ_JAMSCK010000004.1"/>
</dbReference>
<protein>
    <submittedName>
        <fullName evidence="3">Polysaccharide deacetylase family protein</fullName>
    </submittedName>
</protein>
<dbReference type="PROSITE" id="PS51677">
    <property type="entry name" value="NODB"/>
    <property type="match status" value="1"/>
</dbReference>
<proteinExistence type="predicted"/>
<gene>
    <name evidence="3" type="ORF">NE848_11715</name>
</gene>
<evidence type="ECO:0000313" key="4">
    <source>
        <dbReference type="Proteomes" id="UP001155077"/>
    </source>
</evidence>
<dbReference type="InterPro" id="IPR002509">
    <property type="entry name" value="NODB_dom"/>
</dbReference>
<comment type="caution">
    <text evidence="3">The sequence shown here is derived from an EMBL/GenBank/DDBJ whole genome shotgun (WGS) entry which is preliminary data.</text>
</comment>
<keyword evidence="1" id="KW-0472">Membrane</keyword>
<organism evidence="3 4">
    <name type="scientific">Gramella jeungdoensis</name>
    <dbReference type="NCBI Taxonomy" id="708091"/>
    <lineage>
        <taxon>Bacteria</taxon>
        <taxon>Pseudomonadati</taxon>
        <taxon>Bacteroidota</taxon>
        <taxon>Flavobacteriia</taxon>
        <taxon>Flavobacteriales</taxon>
        <taxon>Flavobacteriaceae</taxon>
        <taxon>Christiangramia</taxon>
    </lineage>
</organism>
<evidence type="ECO:0000256" key="1">
    <source>
        <dbReference type="SAM" id="Phobius"/>
    </source>
</evidence>
<feature type="domain" description="NodB homology" evidence="2">
    <location>
        <begin position="67"/>
        <end position="244"/>
    </location>
</feature>
<feature type="transmembrane region" description="Helical" evidence="1">
    <location>
        <begin position="5"/>
        <end position="23"/>
    </location>
</feature>
<dbReference type="Gene3D" id="3.20.20.370">
    <property type="entry name" value="Glycoside hydrolase/deacetylase"/>
    <property type="match status" value="1"/>
</dbReference>
<name>A0ABT0Z2T0_9FLAO</name>
<dbReference type="SUPFAM" id="SSF88713">
    <property type="entry name" value="Glycoside hydrolase/deacetylase"/>
    <property type="match status" value="1"/>
</dbReference>
<dbReference type="EMBL" id="JAMSCK010000004">
    <property type="protein sequence ID" value="MCM8570048.1"/>
    <property type="molecule type" value="Genomic_DNA"/>
</dbReference>
<dbReference type="Pfam" id="PF01522">
    <property type="entry name" value="Polysacc_deac_1"/>
    <property type="match status" value="1"/>
</dbReference>
<dbReference type="CDD" id="cd10917">
    <property type="entry name" value="CE4_NodB_like_6s_7s"/>
    <property type="match status" value="1"/>
</dbReference>
<keyword evidence="4" id="KW-1185">Reference proteome</keyword>
<keyword evidence="1" id="KW-0812">Transmembrane</keyword>
<evidence type="ECO:0000259" key="2">
    <source>
        <dbReference type="PROSITE" id="PS51677"/>
    </source>
</evidence>
<dbReference type="InterPro" id="IPR011330">
    <property type="entry name" value="Glyco_hydro/deAcase_b/a-brl"/>
</dbReference>
<dbReference type="InterPro" id="IPR050248">
    <property type="entry name" value="Polysacc_deacetylase_ArnD"/>
</dbReference>
<feature type="transmembrane region" description="Helical" evidence="1">
    <location>
        <begin position="29"/>
        <end position="51"/>
    </location>
</feature>
<dbReference type="PANTHER" id="PTHR10587">
    <property type="entry name" value="GLYCOSYL TRANSFERASE-RELATED"/>
    <property type="match status" value="1"/>
</dbReference>
<sequence>MIYKIVNILFGGIFMLMLFLFLMNDWPFWPLPLLVVLYIIFILIVSTNVQFNFFVKAYNKNPDFPENAVALSFDDGPDDNTLKILDILDKHEAKAVFFCIGKKIEEQPQIFREILKRGHIVGNHTYSHTRRMGFLSSKSITNEILKCDYIAKEIGGVKMNLFRPPFGIINPKTKRALQKTGHRVIGWNVRPYDAITKSPEVIINRITKKLEKGDLILLHDNMEKTPIILEQLLVILKQREFAIIRPDKLFRINAYT</sequence>
<dbReference type="Proteomes" id="UP001155077">
    <property type="component" value="Unassembled WGS sequence"/>
</dbReference>
<keyword evidence="1" id="KW-1133">Transmembrane helix</keyword>
<reference evidence="3" key="1">
    <citation type="submission" date="2022-06" db="EMBL/GenBank/DDBJ databases">
        <title>Gramella sediminis sp. nov., isolated from deep-sea sediment of the Indian Ocean.</title>
        <authorList>
            <person name="Yang L."/>
        </authorList>
    </citation>
    <scope>NUCLEOTIDE SEQUENCE</scope>
    <source>
        <strain evidence="3">HMD3159</strain>
    </source>
</reference>
<evidence type="ECO:0000313" key="3">
    <source>
        <dbReference type="EMBL" id="MCM8570048.1"/>
    </source>
</evidence>
<accession>A0ABT0Z2T0</accession>